<organism evidence="1">
    <name type="scientific">marine sediment metagenome</name>
    <dbReference type="NCBI Taxonomy" id="412755"/>
    <lineage>
        <taxon>unclassified sequences</taxon>
        <taxon>metagenomes</taxon>
        <taxon>ecological metagenomes</taxon>
    </lineage>
</organism>
<accession>X1N3Q3</accession>
<comment type="caution">
    <text evidence="1">The sequence shown here is derived from an EMBL/GenBank/DDBJ whole genome shotgun (WGS) entry which is preliminary data.</text>
</comment>
<protein>
    <submittedName>
        <fullName evidence="1">Uncharacterized protein</fullName>
    </submittedName>
</protein>
<sequence>EQEAGNELQRLRTQSDPRILADPNITVLQVQNIYPRLREEDTTSLETKLNSSRAISEDYPDRFAELVKQYNQNRSLGDNELYETILAELKSKVPYEPEPFEGIGSRAWIDMGGYVLCTIELPDLGLALSTLYTAWDTIGKNPEKSKVFLDIGRGKSLEFEQVRQWLKDAAEQVS</sequence>
<dbReference type="EMBL" id="BARV01023565">
    <property type="protein sequence ID" value="GAI38208.1"/>
    <property type="molecule type" value="Genomic_DNA"/>
</dbReference>
<proteinExistence type="predicted"/>
<name>X1N3Q3_9ZZZZ</name>
<reference evidence="1" key="1">
    <citation type="journal article" date="2014" name="Front. Microbiol.">
        <title>High frequency of phylogenetically diverse reductive dehalogenase-homologous genes in deep subseafloor sedimentary metagenomes.</title>
        <authorList>
            <person name="Kawai M."/>
            <person name="Futagami T."/>
            <person name="Toyoda A."/>
            <person name="Takaki Y."/>
            <person name="Nishi S."/>
            <person name="Hori S."/>
            <person name="Arai W."/>
            <person name="Tsubouchi T."/>
            <person name="Morono Y."/>
            <person name="Uchiyama I."/>
            <person name="Ito T."/>
            <person name="Fujiyama A."/>
            <person name="Inagaki F."/>
            <person name="Takami H."/>
        </authorList>
    </citation>
    <scope>NUCLEOTIDE SEQUENCE</scope>
    <source>
        <strain evidence="1">Expedition CK06-06</strain>
    </source>
</reference>
<gene>
    <name evidence="1" type="ORF">S06H3_38638</name>
</gene>
<feature type="non-terminal residue" evidence="1">
    <location>
        <position position="1"/>
    </location>
</feature>
<dbReference type="AlphaFoldDB" id="X1N3Q3"/>
<evidence type="ECO:0000313" key="1">
    <source>
        <dbReference type="EMBL" id="GAI38208.1"/>
    </source>
</evidence>